<dbReference type="SUPFAM" id="SSF57256">
    <property type="entry name" value="Elafin-like"/>
    <property type="match status" value="1"/>
</dbReference>
<dbReference type="OrthoDB" id="4473401at2759"/>
<dbReference type="GO" id="GO:0030414">
    <property type="term" value="F:peptidase inhibitor activity"/>
    <property type="evidence" value="ECO:0007669"/>
    <property type="project" value="InterPro"/>
</dbReference>
<dbReference type="WBParaSite" id="DME_0000677901-mRNA-1">
    <property type="protein sequence ID" value="DME_0000677901-mRNA-1"/>
    <property type="gene ID" value="DME_0000677901"/>
</dbReference>
<organism evidence="3 5">
    <name type="scientific">Dracunculus medinensis</name>
    <name type="common">Guinea worm</name>
    <dbReference type="NCBI Taxonomy" id="318479"/>
    <lineage>
        <taxon>Eukaryota</taxon>
        <taxon>Metazoa</taxon>
        <taxon>Ecdysozoa</taxon>
        <taxon>Nematoda</taxon>
        <taxon>Chromadorea</taxon>
        <taxon>Rhabditida</taxon>
        <taxon>Spirurina</taxon>
        <taxon>Dracunculoidea</taxon>
        <taxon>Dracunculidae</taxon>
        <taxon>Dracunculus</taxon>
    </lineage>
</organism>
<dbReference type="InterPro" id="IPR008197">
    <property type="entry name" value="WAP_dom"/>
</dbReference>
<evidence type="ECO:0000313" key="3">
    <source>
        <dbReference type="Proteomes" id="UP000038040"/>
    </source>
</evidence>
<dbReference type="InterPro" id="IPR042447">
    <property type="entry name" value="Anosmin-1"/>
</dbReference>
<dbReference type="AlphaFoldDB" id="A0A0N4UGY7"/>
<evidence type="ECO:0000313" key="5">
    <source>
        <dbReference type="WBParaSite" id="DME_0000677901-mRNA-1"/>
    </source>
</evidence>
<dbReference type="Proteomes" id="UP000038040">
    <property type="component" value="Unplaced"/>
</dbReference>
<dbReference type="GO" id="GO:0030182">
    <property type="term" value="P:neuron differentiation"/>
    <property type="evidence" value="ECO:0007669"/>
    <property type="project" value="TreeGrafter"/>
</dbReference>
<dbReference type="GO" id="GO:0005576">
    <property type="term" value="C:extracellular region"/>
    <property type="evidence" value="ECO:0007669"/>
    <property type="project" value="InterPro"/>
</dbReference>
<dbReference type="Pfam" id="PF00095">
    <property type="entry name" value="WAP"/>
    <property type="match status" value="1"/>
</dbReference>
<dbReference type="Gene3D" id="4.10.75.10">
    <property type="entry name" value="Elafin-like"/>
    <property type="match status" value="1"/>
</dbReference>
<gene>
    <name evidence="2" type="ORF">DME_LOCUS1393</name>
</gene>
<proteinExistence type="predicted"/>
<reference evidence="5" key="1">
    <citation type="submission" date="2017-02" db="UniProtKB">
        <authorList>
            <consortium name="WormBaseParasite"/>
        </authorList>
    </citation>
    <scope>IDENTIFICATION</scope>
</reference>
<protein>
    <submittedName>
        <fullName evidence="5">WAP domain-containing protein</fullName>
    </submittedName>
</protein>
<dbReference type="Proteomes" id="UP000274756">
    <property type="component" value="Unassembled WGS sequence"/>
</dbReference>
<dbReference type="InterPro" id="IPR036645">
    <property type="entry name" value="Elafin-like_sf"/>
</dbReference>
<dbReference type="PRINTS" id="PR00003">
    <property type="entry name" value="4DISULPHCORE"/>
</dbReference>
<dbReference type="SMART" id="SM00217">
    <property type="entry name" value="WAP"/>
    <property type="match status" value="1"/>
</dbReference>
<dbReference type="STRING" id="318479.A0A0N4UGY7"/>
<dbReference type="PANTHER" id="PTHR14131:SF5">
    <property type="entry name" value="ANOSMIN-1"/>
    <property type="match status" value="1"/>
</dbReference>
<dbReference type="PANTHER" id="PTHR14131">
    <property type="entry name" value="ANOSMIN"/>
    <property type="match status" value="1"/>
</dbReference>
<keyword evidence="4" id="KW-1185">Reference proteome</keyword>
<dbReference type="EMBL" id="UYYG01000020">
    <property type="protein sequence ID" value="VDN51420.1"/>
    <property type="molecule type" value="Genomic_DNA"/>
</dbReference>
<evidence type="ECO:0000313" key="4">
    <source>
        <dbReference type="Proteomes" id="UP000274756"/>
    </source>
</evidence>
<sequence length="171" mass="19581">MALEILDNLGNTPCSIPCSESFANITSCQKTVCNAAKKMDKCKRSCEYLRRIYAEKPGICPGSTKLVATDECSASCHLDGDCLETKKCCTIGCSRHCWKPISHDRHLIPIPTTITVQERKRKRSVIVRWIIQQISREQMATSSNLYVLQWRWSIHKNEDTMTEWQTITVVW</sequence>
<evidence type="ECO:0000313" key="2">
    <source>
        <dbReference type="EMBL" id="VDN51420.1"/>
    </source>
</evidence>
<evidence type="ECO:0000259" key="1">
    <source>
        <dbReference type="PROSITE" id="PS51390"/>
    </source>
</evidence>
<dbReference type="GO" id="GO:0009986">
    <property type="term" value="C:cell surface"/>
    <property type="evidence" value="ECO:0007669"/>
    <property type="project" value="TreeGrafter"/>
</dbReference>
<dbReference type="PROSITE" id="PS51390">
    <property type="entry name" value="WAP"/>
    <property type="match status" value="1"/>
</dbReference>
<name>A0A0N4UGY7_DRAME</name>
<accession>A0A0N4UGY7</accession>
<feature type="domain" description="WAP" evidence="1">
    <location>
        <begin position="53"/>
        <end position="101"/>
    </location>
</feature>
<reference evidence="2 4" key="2">
    <citation type="submission" date="2018-11" db="EMBL/GenBank/DDBJ databases">
        <authorList>
            <consortium name="Pathogen Informatics"/>
        </authorList>
    </citation>
    <scope>NUCLEOTIDE SEQUENCE [LARGE SCALE GENOMIC DNA]</scope>
</reference>